<dbReference type="EMBL" id="JBHSPH010000010">
    <property type="protein sequence ID" value="MFC5864813.1"/>
    <property type="molecule type" value="Genomic_DNA"/>
</dbReference>
<evidence type="ECO:0000259" key="3">
    <source>
        <dbReference type="PROSITE" id="PS50110"/>
    </source>
</evidence>
<dbReference type="InterPro" id="IPR011006">
    <property type="entry name" value="CheY-like_superfamily"/>
</dbReference>
<reference evidence="5" key="1">
    <citation type="journal article" date="2019" name="Int. J. Syst. Evol. Microbiol.">
        <title>The Global Catalogue of Microorganisms (GCM) 10K type strain sequencing project: providing services to taxonomists for standard genome sequencing and annotation.</title>
        <authorList>
            <consortium name="The Broad Institute Genomics Platform"/>
            <consortium name="The Broad Institute Genome Sequencing Center for Infectious Disease"/>
            <person name="Wu L."/>
            <person name="Ma J."/>
        </authorList>
    </citation>
    <scope>NUCLEOTIDE SEQUENCE [LARGE SCALE GENOMIC DNA]</scope>
    <source>
        <strain evidence="5">JCM 4087</strain>
    </source>
</reference>
<keyword evidence="5" id="KW-1185">Reference proteome</keyword>
<organism evidence="4 5">
    <name type="scientific">Acidicapsa dinghuensis</name>
    <dbReference type="NCBI Taxonomy" id="2218256"/>
    <lineage>
        <taxon>Bacteria</taxon>
        <taxon>Pseudomonadati</taxon>
        <taxon>Acidobacteriota</taxon>
        <taxon>Terriglobia</taxon>
        <taxon>Terriglobales</taxon>
        <taxon>Acidobacteriaceae</taxon>
        <taxon>Acidicapsa</taxon>
    </lineage>
</organism>
<keyword evidence="1 2" id="KW-0597">Phosphoprotein</keyword>
<feature type="modified residue" description="4-aspartylphosphate" evidence="2">
    <location>
        <position position="51"/>
    </location>
</feature>
<dbReference type="SUPFAM" id="SSF52172">
    <property type="entry name" value="CheY-like"/>
    <property type="match status" value="1"/>
</dbReference>
<dbReference type="SMART" id="SM00448">
    <property type="entry name" value="REC"/>
    <property type="match status" value="1"/>
</dbReference>
<evidence type="ECO:0000313" key="4">
    <source>
        <dbReference type="EMBL" id="MFC5864813.1"/>
    </source>
</evidence>
<evidence type="ECO:0000256" key="2">
    <source>
        <dbReference type="PROSITE-ProRule" id="PRU00169"/>
    </source>
</evidence>
<dbReference type="PANTHER" id="PTHR44591">
    <property type="entry name" value="STRESS RESPONSE REGULATOR PROTEIN 1"/>
    <property type="match status" value="1"/>
</dbReference>
<dbReference type="PANTHER" id="PTHR44591:SF3">
    <property type="entry name" value="RESPONSE REGULATORY DOMAIN-CONTAINING PROTEIN"/>
    <property type="match status" value="1"/>
</dbReference>
<protein>
    <submittedName>
        <fullName evidence="4">Response regulator</fullName>
    </submittedName>
</protein>
<dbReference type="InterPro" id="IPR001789">
    <property type="entry name" value="Sig_transdc_resp-reg_receiver"/>
</dbReference>
<dbReference type="Gene3D" id="3.40.50.2300">
    <property type="match status" value="1"/>
</dbReference>
<dbReference type="InterPro" id="IPR050595">
    <property type="entry name" value="Bact_response_regulator"/>
</dbReference>
<comment type="caution">
    <text evidence="4">The sequence shown here is derived from an EMBL/GenBank/DDBJ whole genome shotgun (WGS) entry which is preliminary data.</text>
</comment>
<dbReference type="Pfam" id="PF00072">
    <property type="entry name" value="Response_reg"/>
    <property type="match status" value="1"/>
</dbReference>
<evidence type="ECO:0000256" key="1">
    <source>
        <dbReference type="ARBA" id="ARBA00022553"/>
    </source>
</evidence>
<accession>A0ABW1EL54</accession>
<dbReference type="RefSeq" id="WP_263333296.1">
    <property type="nucleotide sequence ID" value="NZ_JAGSYH010000001.1"/>
</dbReference>
<dbReference type="Proteomes" id="UP001596091">
    <property type="component" value="Unassembled WGS sequence"/>
</dbReference>
<evidence type="ECO:0000313" key="5">
    <source>
        <dbReference type="Proteomes" id="UP001596091"/>
    </source>
</evidence>
<feature type="domain" description="Response regulatory" evidence="3">
    <location>
        <begin position="2"/>
        <end position="114"/>
    </location>
</feature>
<name>A0ABW1EL54_9BACT</name>
<dbReference type="PROSITE" id="PS50110">
    <property type="entry name" value="RESPONSE_REGULATORY"/>
    <property type="match status" value="1"/>
</dbReference>
<proteinExistence type="predicted"/>
<sequence>MRVLIVDDHKAHAEGLAELLSIRGCTAWHVPDAETALADLELVGVEAILSDVHLPGMDGYELCERIRAMQKFDCVAFIYHTASDEICGRRHGGDAFLTYPVGIDHLMSVISGCIARRVPEKRLEAVGLFVDVA</sequence>
<gene>
    <name evidence="4" type="ORF">ACFPT7_21070</name>
</gene>